<comment type="similarity">
    <text evidence="11">Belongs to the TonB-dependent receptor family.</text>
</comment>
<dbReference type="SUPFAM" id="SSF56935">
    <property type="entry name" value="Porins"/>
    <property type="match status" value="1"/>
</dbReference>
<dbReference type="InterPro" id="IPR039426">
    <property type="entry name" value="TonB-dep_rcpt-like"/>
</dbReference>
<evidence type="ECO:0000256" key="12">
    <source>
        <dbReference type="SAM" id="SignalP"/>
    </source>
</evidence>
<keyword evidence="4" id="KW-0410">Iron transport</keyword>
<evidence type="ECO:0000259" key="13">
    <source>
        <dbReference type="Pfam" id="PF07715"/>
    </source>
</evidence>
<evidence type="ECO:0000256" key="4">
    <source>
        <dbReference type="ARBA" id="ARBA00022496"/>
    </source>
</evidence>
<evidence type="ECO:0000313" key="14">
    <source>
        <dbReference type="EMBL" id="MCC2616684.1"/>
    </source>
</evidence>
<evidence type="ECO:0000256" key="3">
    <source>
        <dbReference type="ARBA" id="ARBA00022452"/>
    </source>
</evidence>
<evidence type="ECO:0000256" key="9">
    <source>
        <dbReference type="ARBA" id="ARBA00023136"/>
    </source>
</evidence>
<gene>
    <name evidence="14" type="ORF">LJ739_10565</name>
</gene>
<keyword evidence="9 11" id="KW-0472">Membrane</keyword>
<keyword evidence="5 11" id="KW-0812">Transmembrane</keyword>
<evidence type="ECO:0000256" key="7">
    <source>
        <dbReference type="ARBA" id="ARBA00023065"/>
    </source>
</evidence>
<dbReference type="RefSeq" id="WP_229160257.1">
    <property type="nucleotide sequence ID" value="NZ_JAJEWP010000002.1"/>
</dbReference>
<evidence type="ECO:0000256" key="2">
    <source>
        <dbReference type="ARBA" id="ARBA00022448"/>
    </source>
</evidence>
<keyword evidence="10 11" id="KW-0998">Cell outer membrane</keyword>
<dbReference type="PANTHER" id="PTHR32552:SF81">
    <property type="entry name" value="TONB-DEPENDENT OUTER MEMBRANE RECEPTOR"/>
    <property type="match status" value="1"/>
</dbReference>
<keyword evidence="15" id="KW-1185">Reference proteome</keyword>
<dbReference type="Proteomes" id="UP001520878">
    <property type="component" value="Unassembled WGS sequence"/>
</dbReference>
<dbReference type="PROSITE" id="PS52016">
    <property type="entry name" value="TONB_DEPENDENT_REC_3"/>
    <property type="match status" value="1"/>
</dbReference>
<proteinExistence type="inferred from homology"/>
<dbReference type="EMBL" id="JAJEWP010000002">
    <property type="protein sequence ID" value="MCC2616684.1"/>
    <property type="molecule type" value="Genomic_DNA"/>
</dbReference>
<evidence type="ECO:0000256" key="8">
    <source>
        <dbReference type="ARBA" id="ARBA00023077"/>
    </source>
</evidence>
<organism evidence="14 15">
    <name type="scientific">Fluctibacter halophilus</name>
    <dbReference type="NCBI Taxonomy" id="226011"/>
    <lineage>
        <taxon>Bacteria</taxon>
        <taxon>Pseudomonadati</taxon>
        <taxon>Pseudomonadota</taxon>
        <taxon>Gammaproteobacteria</taxon>
        <taxon>Alteromonadales</taxon>
        <taxon>Alteromonadaceae</taxon>
        <taxon>Fluctibacter</taxon>
    </lineage>
</organism>
<evidence type="ECO:0000256" key="11">
    <source>
        <dbReference type="PROSITE-ProRule" id="PRU01360"/>
    </source>
</evidence>
<feature type="chain" id="PRO_5045994722" evidence="12">
    <location>
        <begin position="26"/>
        <end position="712"/>
    </location>
</feature>
<evidence type="ECO:0000256" key="5">
    <source>
        <dbReference type="ARBA" id="ARBA00022692"/>
    </source>
</evidence>
<feature type="domain" description="TonB-dependent receptor plug" evidence="13">
    <location>
        <begin position="46"/>
        <end position="153"/>
    </location>
</feature>
<keyword evidence="8" id="KW-0798">TonB box</keyword>
<dbReference type="Pfam" id="PF07715">
    <property type="entry name" value="Plug"/>
    <property type="match status" value="1"/>
</dbReference>
<keyword evidence="6" id="KW-0408">Iron</keyword>
<sequence length="712" mass="79946">MKYTPHKLANAVALACAAIGFCAHAEDADNSVEKITVHGALVEQPLRTLATSISVIGSEGIADRQAQHLETILNRAANVNFASGASRGRFMQIRGIGERSQFVDPINPSVGYLVDGINYSGMAAGASLFDVEQVEVFKGPNSARFGTDGLAGVINIISRAPTDDTRINLSAGIANYDSWHVGAAIGGAVTDGLNYRLSLHQQTSDGFIENTFLQRDDTNNVDERTARLKLAWQASQNWTFNAVMHAIDVDNGYDAFSLDRDRTTLSDEPGFDRQDSDAYALSAHYAGWDNMQLETRITRLDADLGYGYDEDWSYVGIAPYDPINDPDGYFAEYSSTDHYFRDRTDHTFSMKLHSLPGSDSVWSLGIYASDEDEHLLRNYFDWDIWGPATFNSDVRRKEQAVFGSYQWHLDANSWISTSLRLARQQLDYADVRGIEADLDESDWGAEISYHLKTSDSTMLYASLLRSYKMGGANGEALGKAEDPELAVFREILLDNATFEGESMRGLEFGVKGENPSGTLQLNATAFYQWRDDIQYKNWILQDQTFVGFYNNAADGHNYGVEIELRHTLNEALSWFANLGYLRTEINGITRQDSGEVLDGREQAHAPQYQANVGLRWTISPAWEALLEVDRKDAFFYSYSHDQISDIQTLTHASVTYRHDGWAVSLYARNLFDRDVANRGFYFGNDPRDGYTTHLYEQWGEPRRVGITVRYQY</sequence>
<keyword evidence="14" id="KW-0675">Receptor</keyword>
<feature type="signal peptide" evidence="12">
    <location>
        <begin position="1"/>
        <end position="25"/>
    </location>
</feature>
<evidence type="ECO:0000313" key="15">
    <source>
        <dbReference type="Proteomes" id="UP001520878"/>
    </source>
</evidence>
<dbReference type="InterPro" id="IPR012910">
    <property type="entry name" value="Plug_dom"/>
</dbReference>
<keyword evidence="7" id="KW-0406">Ion transport</keyword>
<comment type="subcellular location">
    <subcellularLocation>
        <location evidence="1 11">Cell outer membrane</location>
        <topology evidence="1 11">Multi-pass membrane protein</topology>
    </subcellularLocation>
</comment>
<keyword evidence="12" id="KW-0732">Signal</keyword>
<reference evidence="14 15" key="1">
    <citation type="submission" date="2021-10" db="EMBL/GenBank/DDBJ databases">
        <title>Draft genome of Aestuariibacter halophilus JC2043.</title>
        <authorList>
            <person name="Emsley S.A."/>
            <person name="Pfannmuller K.M."/>
            <person name="Ushijima B."/>
            <person name="Saw J.H."/>
            <person name="Videau P."/>
        </authorList>
    </citation>
    <scope>NUCLEOTIDE SEQUENCE [LARGE SCALE GENOMIC DNA]</scope>
    <source>
        <strain evidence="14 15">JC2043</strain>
    </source>
</reference>
<accession>A0ABS8G898</accession>
<comment type="caution">
    <text evidence="14">The sequence shown here is derived from an EMBL/GenBank/DDBJ whole genome shotgun (WGS) entry which is preliminary data.</text>
</comment>
<evidence type="ECO:0000256" key="6">
    <source>
        <dbReference type="ARBA" id="ARBA00023004"/>
    </source>
</evidence>
<evidence type="ECO:0000256" key="10">
    <source>
        <dbReference type="ARBA" id="ARBA00023237"/>
    </source>
</evidence>
<keyword evidence="3 11" id="KW-1134">Transmembrane beta strand</keyword>
<evidence type="ECO:0000256" key="1">
    <source>
        <dbReference type="ARBA" id="ARBA00004571"/>
    </source>
</evidence>
<dbReference type="InterPro" id="IPR036942">
    <property type="entry name" value="Beta-barrel_TonB_sf"/>
</dbReference>
<protein>
    <submittedName>
        <fullName evidence="14">TonB-dependent receptor</fullName>
    </submittedName>
</protein>
<dbReference type="Gene3D" id="2.40.170.20">
    <property type="entry name" value="TonB-dependent receptor, beta-barrel domain"/>
    <property type="match status" value="1"/>
</dbReference>
<dbReference type="PANTHER" id="PTHR32552">
    <property type="entry name" value="FERRICHROME IRON RECEPTOR-RELATED"/>
    <property type="match status" value="1"/>
</dbReference>
<name>A0ABS8G898_9ALTE</name>
<keyword evidence="2 11" id="KW-0813">Transport</keyword>